<evidence type="ECO:0000313" key="3">
    <source>
        <dbReference type="Proteomes" id="UP000629468"/>
    </source>
</evidence>
<dbReference type="PANTHER" id="PTHR31912">
    <property type="entry name" value="IP13529P"/>
    <property type="match status" value="1"/>
</dbReference>
<reference evidence="2 3" key="1">
    <citation type="journal article" name="Sci. Rep.">
        <title>Telomere-to-telomere assembled and centromere annotated genomes of the two main subspecies of the button mushroom Agaricus bisporus reveal especially polymorphic chromosome ends.</title>
        <authorList>
            <person name="Sonnenberg A.S.M."/>
            <person name="Sedaghat-Telgerd N."/>
            <person name="Lavrijssen B."/>
            <person name="Ohm R.A."/>
            <person name="Hendrickx P.M."/>
            <person name="Scholtmeijer K."/>
            <person name="Baars J.J.P."/>
            <person name="van Peer A."/>
        </authorList>
    </citation>
    <scope>NUCLEOTIDE SEQUENCE [LARGE SCALE GENOMIC DNA]</scope>
    <source>
        <strain evidence="2 3">H119_p4</strain>
    </source>
</reference>
<dbReference type="AlphaFoldDB" id="A0A8H7EYC3"/>
<organism evidence="2 3">
    <name type="scientific">Agaricus bisporus var. burnettii</name>
    <dbReference type="NCBI Taxonomy" id="192524"/>
    <lineage>
        <taxon>Eukaryota</taxon>
        <taxon>Fungi</taxon>
        <taxon>Dikarya</taxon>
        <taxon>Basidiomycota</taxon>
        <taxon>Agaricomycotina</taxon>
        <taxon>Agaricomycetes</taxon>
        <taxon>Agaricomycetidae</taxon>
        <taxon>Agaricales</taxon>
        <taxon>Agaricineae</taxon>
        <taxon>Agaricaceae</taxon>
        <taxon>Agaricus</taxon>
    </lineage>
</organism>
<name>A0A8H7EYC3_AGABI</name>
<comment type="caution">
    <text evidence="2">The sequence shown here is derived from an EMBL/GenBank/DDBJ whole genome shotgun (WGS) entry which is preliminary data.</text>
</comment>
<evidence type="ECO:0000313" key="2">
    <source>
        <dbReference type="EMBL" id="KAF7763740.1"/>
    </source>
</evidence>
<feature type="region of interest" description="Disordered" evidence="1">
    <location>
        <begin position="139"/>
        <end position="175"/>
    </location>
</feature>
<accession>A0A8H7EYC3</accession>
<protein>
    <submittedName>
        <fullName evidence="2">Uncharacterized protein</fullName>
    </submittedName>
</protein>
<proteinExistence type="predicted"/>
<dbReference type="PANTHER" id="PTHR31912:SF34">
    <property type="entry name" value="NOTOCHORD-RELATED PROTEIN"/>
    <property type="match status" value="1"/>
</dbReference>
<dbReference type="EMBL" id="JABXXO010000011">
    <property type="protein sequence ID" value="KAF7763740.1"/>
    <property type="molecule type" value="Genomic_DNA"/>
</dbReference>
<dbReference type="Proteomes" id="UP000629468">
    <property type="component" value="Unassembled WGS sequence"/>
</dbReference>
<sequence>MSLQRLHTFEMHPVNKKFRCIVGCENTNWVYLSGAIRHEATEEHTLNVRDWEYLQGPEHMFSSPGLSDEDETLTRMLIGPSVGSDPPDAIFNDWQGPFGVTPLHEEGIEATPRDVVEEVDDDSNENIYEWLLPKVDYGYTNEDLPPSSPPRQEEPLEVEEPPALDTEFPSSDSGVFRQDNTVPDWYHAGIADNFSPQYHDDDWWPWRDREDAILDVMSAFPRSVFSTREIEATQWFASKHGVQNLPSMRQIKDRRAKNISQYGPSTDLRFSSHGNAFAQLDLGQLLSNEFANPIIRPHIRTLSEDSSELKEACQALKWSQEVTAELAGPMVRHDNHDYFVDEPALAEIPEHTGEVWNVVLPSRWYRRSGSIWARVQVLRIHPSLNSQLIIDGRHECLEVPLSKFLVSYDVLSKTYNIYGLPNPSRILARGCGTQHTPWSINTLTVDVLGSPIQSPNHWRVTAAGRPIHVVPLWLYCDDTSGNISKKWNKHNSILVTLAGLPSNLSHLLYNILFLSTSNIASPLEMFESIVEYINTVRETGIESFDCALGQTVLLIPWVLAMLGDNPMQSEFSAHIGLTGKCFCRVCNVRGSDKNRPPGREGQIQRVLEFTECGRARNKRETLEHLATQEKYVMEGAPTRAQALITDTGVKDKFFQHFIDILANATSKGKEKLRKGFDVDIREMLQDVRDTMPANIFGPTLQLAEFDPAADTPVEILHVILLGLVKYFWRDAVSRQTKDQKEILKARIDSFDTRGLGIPQPRGTTLVTYSDGQNCCNVYNTFKDAIIACNKLTVLLHN</sequence>
<gene>
    <name evidence="2" type="ORF">Agabi119p4_8277</name>
</gene>
<evidence type="ECO:0000256" key="1">
    <source>
        <dbReference type="SAM" id="MobiDB-lite"/>
    </source>
</evidence>